<dbReference type="CDD" id="cd03506">
    <property type="entry name" value="Delta6-FADS-like"/>
    <property type="match status" value="1"/>
</dbReference>
<dbReference type="GO" id="GO:0016717">
    <property type="term" value="F:oxidoreductase activity, acting on paired donors, with oxidation of a pair of donors resulting in the reduction of molecular oxygen to two molecules of water"/>
    <property type="evidence" value="ECO:0007669"/>
    <property type="project" value="TreeGrafter"/>
</dbReference>
<dbReference type="RefSeq" id="WP_203657327.1">
    <property type="nucleotide sequence ID" value="NZ_BAAAZM010000006.1"/>
</dbReference>
<dbReference type="EMBL" id="BOMB01000012">
    <property type="protein sequence ID" value="GID11319.1"/>
    <property type="molecule type" value="Genomic_DNA"/>
</dbReference>
<accession>A0A8J3J763</accession>
<reference evidence="4" key="1">
    <citation type="submission" date="2021-01" db="EMBL/GenBank/DDBJ databases">
        <title>Whole genome shotgun sequence of Actinocatenispora rupis NBRC 107355.</title>
        <authorList>
            <person name="Komaki H."/>
            <person name="Tamura T."/>
        </authorList>
    </citation>
    <scope>NUCLEOTIDE SEQUENCE</scope>
    <source>
        <strain evidence="4">NBRC 107355</strain>
    </source>
</reference>
<comment type="caution">
    <text evidence="4">The sequence shown here is derived from an EMBL/GenBank/DDBJ whole genome shotgun (WGS) entry which is preliminary data.</text>
</comment>
<dbReference type="PANTHER" id="PTHR19353">
    <property type="entry name" value="FATTY ACID DESATURASE 2"/>
    <property type="match status" value="1"/>
</dbReference>
<evidence type="ECO:0000313" key="4">
    <source>
        <dbReference type="EMBL" id="GID11319.1"/>
    </source>
</evidence>
<dbReference type="AlphaFoldDB" id="A0A8J3J763"/>
<feature type="domain" description="Fatty acid desaturase" evidence="3">
    <location>
        <begin position="67"/>
        <end position="325"/>
    </location>
</feature>
<feature type="transmembrane region" description="Helical" evidence="2">
    <location>
        <begin position="68"/>
        <end position="87"/>
    </location>
</feature>
<gene>
    <name evidence="4" type="ORF">Aru02nite_22080</name>
</gene>
<evidence type="ECO:0000259" key="3">
    <source>
        <dbReference type="Pfam" id="PF00487"/>
    </source>
</evidence>
<dbReference type="Pfam" id="PF00487">
    <property type="entry name" value="FA_desaturase"/>
    <property type="match status" value="1"/>
</dbReference>
<feature type="transmembrane region" description="Helical" evidence="2">
    <location>
        <begin position="200"/>
        <end position="220"/>
    </location>
</feature>
<dbReference type="GO" id="GO:0016020">
    <property type="term" value="C:membrane"/>
    <property type="evidence" value="ECO:0007669"/>
    <property type="project" value="TreeGrafter"/>
</dbReference>
<evidence type="ECO:0000256" key="1">
    <source>
        <dbReference type="SAM" id="MobiDB-lite"/>
    </source>
</evidence>
<protein>
    <submittedName>
        <fullName evidence="4">Fatty acid desaturase</fullName>
    </submittedName>
</protein>
<feature type="region of interest" description="Disordered" evidence="1">
    <location>
        <begin position="1"/>
        <end position="22"/>
    </location>
</feature>
<keyword evidence="2" id="KW-0472">Membrane</keyword>
<sequence length="353" mass="39461">MTRSYPKLLTAPEPPPAQRGSDYAELSRRVRSAGLLRRRTGYYAVKMAVNAVLFAAGWVAVFLLGNSWYQLIVAGFLAVVFTQIAFVGHDAGHHQIFASHKLNKLAGIIHGNFAIGLSFGWWISKHNKHHANPNDEDHDPDVEPGALVFVERHSEGRRGFANWLTRSQAYLFFPMLLLEGLNLHVASIKALLRPSGRLKALEVALFVLHVAGYVTVLLFVMSPLHALAFAAVQQGLFGLYMGCSFAPNHKGMPTLRKADKVDFLRRQVLTSRNIRGGRLTDFVLGGLNYQIEHHLFPSMPRPSLRRSQPVIREFCTEYGISYYETGLFRSYREALDHLHAVGAPLRRPVADAA</sequence>
<feature type="transmembrane region" description="Helical" evidence="2">
    <location>
        <begin position="169"/>
        <end position="188"/>
    </location>
</feature>
<dbReference type="InterPro" id="IPR012171">
    <property type="entry name" value="Fatty_acid_desaturase"/>
</dbReference>
<dbReference type="InterPro" id="IPR036259">
    <property type="entry name" value="MFS_trans_sf"/>
</dbReference>
<keyword evidence="2" id="KW-0812">Transmembrane</keyword>
<proteinExistence type="predicted"/>
<dbReference type="PANTHER" id="PTHR19353:SF19">
    <property type="entry name" value="DELTA(5) FATTY ACID DESATURASE C-RELATED"/>
    <property type="match status" value="1"/>
</dbReference>
<name>A0A8J3J763_9ACTN</name>
<evidence type="ECO:0000313" key="5">
    <source>
        <dbReference type="Proteomes" id="UP000612808"/>
    </source>
</evidence>
<feature type="transmembrane region" description="Helical" evidence="2">
    <location>
        <begin position="107"/>
        <end position="124"/>
    </location>
</feature>
<dbReference type="SUPFAM" id="SSF103473">
    <property type="entry name" value="MFS general substrate transporter"/>
    <property type="match status" value="1"/>
</dbReference>
<evidence type="ECO:0000256" key="2">
    <source>
        <dbReference type="SAM" id="Phobius"/>
    </source>
</evidence>
<dbReference type="GO" id="GO:0008610">
    <property type="term" value="P:lipid biosynthetic process"/>
    <property type="evidence" value="ECO:0007669"/>
    <property type="project" value="UniProtKB-ARBA"/>
</dbReference>
<keyword evidence="2" id="KW-1133">Transmembrane helix</keyword>
<dbReference type="InterPro" id="IPR005804">
    <property type="entry name" value="FA_desaturase_dom"/>
</dbReference>
<organism evidence="4 5">
    <name type="scientific">Actinocatenispora rupis</name>
    <dbReference type="NCBI Taxonomy" id="519421"/>
    <lineage>
        <taxon>Bacteria</taxon>
        <taxon>Bacillati</taxon>
        <taxon>Actinomycetota</taxon>
        <taxon>Actinomycetes</taxon>
        <taxon>Micromonosporales</taxon>
        <taxon>Micromonosporaceae</taxon>
        <taxon>Actinocatenispora</taxon>
    </lineage>
</organism>
<dbReference type="PIRSF" id="PIRSF015921">
    <property type="entry name" value="FA_sphinglp_des"/>
    <property type="match status" value="1"/>
</dbReference>
<feature type="transmembrane region" description="Helical" evidence="2">
    <location>
        <begin position="41"/>
        <end position="62"/>
    </location>
</feature>
<keyword evidence="5" id="KW-1185">Reference proteome</keyword>
<dbReference type="Proteomes" id="UP000612808">
    <property type="component" value="Unassembled WGS sequence"/>
</dbReference>